<dbReference type="GO" id="GO:0008955">
    <property type="term" value="F:peptidoglycan glycosyltransferase activity"/>
    <property type="evidence" value="ECO:0007669"/>
    <property type="project" value="UniProtKB-EC"/>
</dbReference>
<evidence type="ECO:0000256" key="10">
    <source>
        <dbReference type="ARBA" id="ARBA00022801"/>
    </source>
</evidence>
<gene>
    <name evidence="21" type="ORF">Sdiek1_2128</name>
</gene>
<feature type="domain" description="Penicillin-binding protein transpeptidase" evidence="19">
    <location>
        <begin position="318"/>
        <end position="587"/>
    </location>
</feature>
<dbReference type="GO" id="GO:0009002">
    <property type="term" value="F:serine-type D-Ala-D-Ala carboxypeptidase activity"/>
    <property type="evidence" value="ECO:0007669"/>
    <property type="project" value="UniProtKB-EC"/>
</dbReference>
<dbReference type="InterPro" id="IPR001460">
    <property type="entry name" value="PCN-bd_Tpept"/>
</dbReference>
<dbReference type="NCBIfam" id="TIGR02074">
    <property type="entry name" value="PBP_1a_fam"/>
    <property type="match status" value="1"/>
</dbReference>
<evidence type="ECO:0000256" key="9">
    <source>
        <dbReference type="ARBA" id="ARBA00022679"/>
    </source>
</evidence>
<dbReference type="Pfam" id="PF00905">
    <property type="entry name" value="Transpeptidase"/>
    <property type="match status" value="1"/>
</dbReference>
<dbReference type="KEGG" id="suls:Sdiek1_2128"/>
<evidence type="ECO:0000256" key="16">
    <source>
        <dbReference type="ARBA" id="ARBA00034000"/>
    </source>
</evidence>
<evidence type="ECO:0000256" key="15">
    <source>
        <dbReference type="ARBA" id="ARBA00023316"/>
    </source>
</evidence>
<dbReference type="SUPFAM" id="SSF53955">
    <property type="entry name" value="Lysozyme-like"/>
    <property type="match status" value="1"/>
</dbReference>
<dbReference type="Gene3D" id="3.40.710.10">
    <property type="entry name" value="DD-peptidase/beta-lactamase superfamily"/>
    <property type="match status" value="1"/>
</dbReference>
<name>A0A1Y0HMD3_9BACT</name>
<evidence type="ECO:0000256" key="11">
    <source>
        <dbReference type="ARBA" id="ARBA00022960"/>
    </source>
</evidence>
<evidence type="ECO:0000256" key="17">
    <source>
        <dbReference type="ARBA" id="ARBA00049902"/>
    </source>
</evidence>
<comment type="subcellular location">
    <subcellularLocation>
        <location evidence="1">Cell membrane</location>
    </subcellularLocation>
</comment>
<keyword evidence="6" id="KW-0121">Carboxypeptidase</keyword>
<dbReference type="Pfam" id="PF00912">
    <property type="entry name" value="Transgly"/>
    <property type="match status" value="1"/>
</dbReference>
<keyword evidence="14" id="KW-0511">Multifunctional enzyme</keyword>
<keyword evidence="13 18" id="KW-0472">Membrane</keyword>
<keyword evidence="15" id="KW-0961">Cell wall biogenesis/degradation</keyword>
<comment type="pathway">
    <text evidence="2">Cell wall biogenesis; peptidoglycan biosynthesis.</text>
</comment>
<dbReference type="Gene3D" id="1.10.3810.10">
    <property type="entry name" value="Biosynthetic peptidoglycan transglycosylase-like"/>
    <property type="match status" value="1"/>
</dbReference>
<keyword evidence="11" id="KW-0133">Cell shape</keyword>
<dbReference type="SUPFAM" id="SSF56601">
    <property type="entry name" value="beta-lactamase/transpeptidase-like"/>
    <property type="match status" value="1"/>
</dbReference>
<dbReference type="GO" id="GO:0008360">
    <property type="term" value="P:regulation of cell shape"/>
    <property type="evidence" value="ECO:0007669"/>
    <property type="project" value="UniProtKB-KW"/>
</dbReference>
<evidence type="ECO:0000256" key="8">
    <source>
        <dbReference type="ARBA" id="ARBA00022676"/>
    </source>
</evidence>
<keyword evidence="18" id="KW-1133">Transmembrane helix</keyword>
<comment type="catalytic activity">
    <reaction evidence="16">
        <text>Preferential cleavage: (Ac)2-L-Lys-D-Ala-|-D-Ala. Also transpeptidation of peptidyl-alanyl moieties that are N-acyl substituents of D-alanine.</text>
        <dbReference type="EC" id="3.4.16.4"/>
    </reaction>
</comment>
<dbReference type="GO" id="GO:0006508">
    <property type="term" value="P:proteolysis"/>
    <property type="evidence" value="ECO:0007669"/>
    <property type="project" value="UniProtKB-KW"/>
</dbReference>
<dbReference type="InterPro" id="IPR023346">
    <property type="entry name" value="Lysozyme-like_dom_sf"/>
</dbReference>
<reference evidence="22" key="1">
    <citation type="submission" date="2017-05" db="EMBL/GenBank/DDBJ databases">
        <title>Dechlorination kinetics govern the competition between two new strains of the genus Sulfurospirillum.</title>
        <authorList>
            <person name="Buttet G.F."/>
            <person name="Murray A.M."/>
            <person name="Goris T."/>
            <person name="Burion M."/>
            <person name="Lin B."/>
            <person name="Rolle M."/>
            <person name="Maillard J."/>
        </authorList>
    </citation>
    <scope>NUCLEOTIDE SEQUENCE [LARGE SCALE GENOMIC DNA]</scope>
    <source>
        <strain evidence="22">SL2-1</strain>
    </source>
</reference>
<dbReference type="InterPro" id="IPR001264">
    <property type="entry name" value="Glyco_trans_51"/>
</dbReference>
<dbReference type="InterPro" id="IPR036950">
    <property type="entry name" value="PBP_transglycosylase"/>
</dbReference>
<evidence type="ECO:0000256" key="6">
    <source>
        <dbReference type="ARBA" id="ARBA00022645"/>
    </source>
</evidence>
<dbReference type="FunFam" id="1.10.3810.10:FF:000001">
    <property type="entry name" value="Penicillin-binding protein 1A"/>
    <property type="match status" value="1"/>
</dbReference>
<dbReference type="PANTHER" id="PTHR32282:SF11">
    <property type="entry name" value="PENICILLIN-BINDING PROTEIN 1B"/>
    <property type="match status" value="1"/>
</dbReference>
<evidence type="ECO:0000313" key="21">
    <source>
        <dbReference type="EMBL" id="ARU49287.1"/>
    </source>
</evidence>
<dbReference type="Proteomes" id="UP000196005">
    <property type="component" value="Chromosome"/>
</dbReference>
<protein>
    <submittedName>
        <fullName evidence="21">Penicillin-binding protein 1F</fullName>
    </submittedName>
</protein>
<comment type="similarity">
    <text evidence="4">In the N-terminal section; belongs to the glycosyltransferase 51 family.</text>
</comment>
<keyword evidence="8" id="KW-0328">Glycosyltransferase</keyword>
<keyword evidence="12" id="KW-0573">Peptidoglycan synthesis</keyword>
<organism evidence="21 22">
    <name type="scientific">Sulfurospirillum diekertiae</name>
    <dbReference type="NCBI Taxonomy" id="1854492"/>
    <lineage>
        <taxon>Bacteria</taxon>
        <taxon>Pseudomonadati</taxon>
        <taxon>Campylobacterota</taxon>
        <taxon>Epsilonproteobacteria</taxon>
        <taxon>Campylobacterales</taxon>
        <taxon>Sulfurospirillaceae</taxon>
        <taxon>Sulfurospirillum</taxon>
    </lineage>
</organism>
<dbReference type="GO" id="GO:0030288">
    <property type="term" value="C:outer membrane-bounded periplasmic space"/>
    <property type="evidence" value="ECO:0007669"/>
    <property type="project" value="TreeGrafter"/>
</dbReference>
<dbReference type="PANTHER" id="PTHR32282">
    <property type="entry name" value="BINDING PROTEIN TRANSPEPTIDASE, PUTATIVE-RELATED"/>
    <property type="match status" value="1"/>
</dbReference>
<keyword evidence="9" id="KW-0808">Transferase</keyword>
<dbReference type="InterPro" id="IPR012338">
    <property type="entry name" value="Beta-lactam/transpept-like"/>
</dbReference>
<dbReference type="InterPro" id="IPR050396">
    <property type="entry name" value="Glycosyltr_51/Transpeptidase"/>
</dbReference>
<keyword evidence="5" id="KW-1003">Cell membrane</keyword>
<keyword evidence="22" id="KW-1185">Reference proteome</keyword>
<feature type="transmembrane region" description="Helical" evidence="18">
    <location>
        <begin position="7"/>
        <end position="26"/>
    </location>
</feature>
<evidence type="ECO:0000259" key="19">
    <source>
        <dbReference type="Pfam" id="PF00905"/>
    </source>
</evidence>
<evidence type="ECO:0000256" key="2">
    <source>
        <dbReference type="ARBA" id="ARBA00004752"/>
    </source>
</evidence>
<dbReference type="GO" id="GO:0071555">
    <property type="term" value="P:cell wall organization"/>
    <property type="evidence" value="ECO:0007669"/>
    <property type="project" value="UniProtKB-KW"/>
</dbReference>
<proteinExistence type="inferred from homology"/>
<evidence type="ECO:0000256" key="1">
    <source>
        <dbReference type="ARBA" id="ARBA00004236"/>
    </source>
</evidence>
<evidence type="ECO:0000256" key="3">
    <source>
        <dbReference type="ARBA" id="ARBA00007090"/>
    </source>
</evidence>
<evidence type="ECO:0000256" key="5">
    <source>
        <dbReference type="ARBA" id="ARBA00022475"/>
    </source>
</evidence>
<dbReference type="GO" id="GO:0008658">
    <property type="term" value="F:penicillin binding"/>
    <property type="evidence" value="ECO:0007669"/>
    <property type="project" value="InterPro"/>
</dbReference>
<evidence type="ECO:0000256" key="18">
    <source>
        <dbReference type="SAM" id="Phobius"/>
    </source>
</evidence>
<dbReference type="EMBL" id="CP021416">
    <property type="protein sequence ID" value="ARU49287.1"/>
    <property type="molecule type" value="Genomic_DNA"/>
</dbReference>
<dbReference type="UniPathway" id="UPA00219"/>
<accession>A0A1Y0HMD3</accession>
<evidence type="ECO:0000256" key="14">
    <source>
        <dbReference type="ARBA" id="ARBA00023268"/>
    </source>
</evidence>
<dbReference type="AlphaFoldDB" id="A0A1Y0HMD3"/>
<comment type="catalytic activity">
    <reaction evidence="17">
        <text>[GlcNAc-(1-&gt;4)-Mur2Ac(oyl-L-Ala-gamma-D-Glu-L-Lys-D-Ala-D-Ala)](n)-di-trans,octa-cis-undecaprenyl diphosphate + beta-D-GlcNAc-(1-&gt;4)-Mur2Ac(oyl-L-Ala-gamma-D-Glu-L-Lys-D-Ala-D-Ala)-di-trans,octa-cis-undecaprenyl diphosphate = [GlcNAc-(1-&gt;4)-Mur2Ac(oyl-L-Ala-gamma-D-Glu-L-Lys-D-Ala-D-Ala)](n+1)-di-trans,octa-cis-undecaprenyl diphosphate + di-trans,octa-cis-undecaprenyl diphosphate + H(+)</text>
        <dbReference type="Rhea" id="RHEA:23708"/>
        <dbReference type="Rhea" id="RHEA-COMP:9602"/>
        <dbReference type="Rhea" id="RHEA-COMP:9603"/>
        <dbReference type="ChEBI" id="CHEBI:15378"/>
        <dbReference type="ChEBI" id="CHEBI:58405"/>
        <dbReference type="ChEBI" id="CHEBI:60033"/>
        <dbReference type="ChEBI" id="CHEBI:78435"/>
        <dbReference type="EC" id="2.4.99.28"/>
    </reaction>
</comment>
<evidence type="ECO:0000256" key="12">
    <source>
        <dbReference type="ARBA" id="ARBA00022984"/>
    </source>
</evidence>
<dbReference type="GO" id="GO:0005886">
    <property type="term" value="C:plasma membrane"/>
    <property type="evidence" value="ECO:0007669"/>
    <property type="project" value="UniProtKB-SubCell"/>
</dbReference>
<feature type="domain" description="Glycosyl transferase family 51" evidence="20">
    <location>
        <begin position="49"/>
        <end position="224"/>
    </location>
</feature>
<dbReference type="GO" id="GO:0009252">
    <property type="term" value="P:peptidoglycan biosynthetic process"/>
    <property type="evidence" value="ECO:0007669"/>
    <property type="project" value="UniProtKB-UniPathway"/>
</dbReference>
<keyword evidence="18" id="KW-0812">Transmembrane</keyword>
<evidence type="ECO:0000256" key="7">
    <source>
        <dbReference type="ARBA" id="ARBA00022670"/>
    </source>
</evidence>
<comment type="similarity">
    <text evidence="3">In the C-terminal section; belongs to the transpeptidase family.</text>
</comment>
<keyword evidence="10" id="KW-0378">Hydrolase</keyword>
<sequence length="642" mass="72440">MKYIVTIFTMIAFAGLMALIFLYAQIRFDAYKIIDYTPKLTTQIYDRNGELIANLFDDENRLYVDYKNIPPRLIEALVATEDTSFFEHSGINLEAIFRALVKDIHAMKMVEGASTITQQLIKNTVLSRQKTLTRKVNEAILAYTVESSLTKEQILERYFNHVYFGHGYYGVKTAAHGYFNKTLDALTLKEIAILVGLPKAPSSYDPTKHMDLSLSRANQVVNRMYALGWISEAEYTKSTLEHPMVYDETLTRNKAPYVVDEVIKSLSTEYDDIKKGGYQIYLTIDLKLQHLAHESLKVGYNGMVSRMGKDANASDLNGAMVVMENGTGNILALVGGLDYAKSSFNRATQSKRQPGSSFKPFLYQKALDWGYSPLSEIPDISRTYVNSETDEEWKPKNYENDFEGLITLKEALVHSRNLATINLLSLLGLDSVYKELKKDGFKNLSMDLSLALGSFGISPLEYSGFYSMFANYGVRTEPMLVRKIVNRQGVEKIYETKTQTMTSPKQSYLMIDMMKEVVKRGTGRNAQVPGIEIAGKTGTTNSSVDVWFCGFSPDIEVITWFGNDNNSPLKKGETGGRSAAPAFKYFMTKYVELHPETTREFKIPEGVESRKIDGTTEFFTDVSPFPKTNNVKQLKEDSGLMF</sequence>
<evidence type="ECO:0000313" key="22">
    <source>
        <dbReference type="Proteomes" id="UP000196005"/>
    </source>
</evidence>
<evidence type="ECO:0000259" key="20">
    <source>
        <dbReference type="Pfam" id="PF00912"/>
    </source>
</evidence>
<evidence type="ECO:0000256" key="4">
    <source>
        <dbReference type="ARBA" id="ARBA00007739"/>
    </source>
</evidence>
<evidence type="ECO:0000256" key="13">
    <source>
        <dbReference type="ARBA" id="ARBA00023136"/>
    </source>
</evidence>
<keyword evidence="7" id="KW-0645">Protease</keyword>